<keyword evidence="1" id="KW-0472">Membrane</keyword>
<gene>
    <name evidence="2" type="ORF">I7X43_15870</name>
</gene>
<feature type="transmembrane region" description="Helical" evidence="1">
    <location>
        <begin position="45"/>
        <end position="65"/>
    </location>
</feature>
<dbReference type="InterPro" id="IPR046513">
    <property type="entry name" value="DUF6691"/>
</dbReference>
<protein>
    <submittedName>
        <fullName evidence="2">YeeE/YedE family protein</fullName>
    </submittedName>
</protein>
<feature type="transmembrane region" description="Helical" evidence="1">
    <location>
        <begin position="121"/>
        <end position="138"/>
    </location>
</feature>
<dbReference type="RefSeq" id="WP_198101936.1">
    <property type="nucleotide sequence ID" value="NZ_JAEDAL010000012.1"/>
</dbReference>
<evidence type="ECO:0000256" key="1">
    <source>
        <dbReference type="SAM" id="Phobius"/>
    </source>
</evidence>
<dbReference type="EMBL" id="JAEDAL010000012">
    <property type="protein sequence ID" value="MBH9554320.1"/>
    <property type="molecule type" value="Genomic_DNA"/>
</dbReference>
<reference evidence="2" key="1">
    <citation type="submission" date="2020-12" db="EMBL/GenBank/DDBJ databases">
        <title>The genome sequence of Inhella sp. 4Y17.</title>
        <authorList>
            <person name="Liu Y."/>
        </authorList>
    </citation>
    <scope>NUCLEOTIDE SEQUENCE</scope>
    <source>
        <strain evidence="2">4Y10</strain>
    </source>
</reference>
<organism evidence="2 3">
    <name type="scientific">Inhella gelatinilytica</name>
    <dbReference type="NCBI Taxonomy" id="2795030"/>
    <lineage>
        <taxon>Bacteria</taxon>
        <taxon>Pseudomonadati</taxon>
        <taxon>Pseudomonadota</taxon>
        <taxon>Betaproteobacteria</taxon>
        <taxon>Burkholderiales</taxon>
        <taxon>Sphaerotilaceae</taxon>
        <taxon>Inhella</taxon>
    </lineage>
</organism>
<evidence type="ECO:0000313" key="2">
    <source>
        <dbReference type="EMBL" id="MBH9554320.1"/>
    </source>
</evidence>
<comment type="caution">
    <text evidence="2">The sequence shown here is derived from an EMBL/GenBank/DDBJ whole genome shotgun (WGS) entry which is preliminary data.</text>
</comment>
<evidence type="ECO:0000313" key="3">
    <source>
        <dbReference type="Proteomes" id="UP000620139"/>
    </source>
</evidence>
<keyword evidence="1" id="KW-1133">Transmembrane helix</keyword>
<feature type="transmembrane region" description="Helical" evidence="1">
    <location>
        <begin position="90"/>
        <end position="115"/>
    </location>
</feature>
<dbReference type="Pfam" id="PF20398">
    <property type="entry name" value="DUF6691"/>
    <property type="match status" value="1"/>
</dbReference>
<dbReference type="AlphaFoldDB" id="A0A931IWU1"/>
<keyword evidence="1" id="KW-0812">Transmembrane</keyword>
<accession>A0A931IWU1</accession>
<name>A0A931IWU1_9BURK</name>
<proteinExistence type="predicted"/>
<feature type="transmembrane region" description="Helical" evidence="1">
    <location>
        <begin position="12"/>
        <end position="33"/>
    </location>
</feature>
<keyword evidence="3" id="KW-1185">Reference proteome</keyword>
<sequence>MKPQTQTLGRAASTLLCGALFGFGLALSGMVRPDIVLSFLHFRDLGLMLVMGGAVAVVLVTYKAVPRWMRHPLWGGEFQTHPSTWNSNTALGAALFGVGWGLSGLCPGAAIAALGTGSGDILWGVGAMALGALTQGWVKDRRPSRG</sequence>
<dbReference type="Proteomes" id="UP000620139">
    <property type="component" value="Unassembled WGS sequence"/>
</dbReference>